<gene>
    <name evidence="2" type="ORF">LIER_16564</name>
</gene>
<keyword evidence="3" id="KW-1185">Reference proteome</keyword>
<proteinExistence type="predicted"/>
<comment type="caution">
    <text evidence="2">The sequence shown here is derived from an EMBL/GenBank/DDBJ whole genome shotgun (WGS) entry which is preliminary data.</text>
</comment>
<feature type="region of interest" description="Disordered" evidence="1">
    <location>
        <begin position="251"/>
        <end position="272"/>
    </location>
</feature>
<evidence type="ECO:0000313" key="2">
    <source>
        <dbReference type="EMBL" id="GAA0159884.1"/>
    </source>
</evidence>
<dbReference type="AlphaFoldDB" id="A0AAV3Q750"/>
<evidence type="ECO:0000313" key="3">
    <source>
        <dbReference type="Proteomes" id="UP001454036"/>
    </source>
</evidence>
<name>A0AAV3Q750_LITER</name>
<dbReference type="Proteomes" id="UP001454036">
    <property type="component" value="Unassembled WGS sequence"/>
</dbReference>
<evidence type="ECO:0000256" key="1">
    <source>
        <dbReference type="SAM" id="MobiDB-lite"/>
    </source>
</evidence>
<dbReference type="EMBL" id="BAABME010003718">
    <property type="protein sequence ID" value="GAA0159884.1"/>
    <property type="molecule type" value="Genomic_DNA"/>
</dbReference>
<protein>
    <recommendedName>
        <fullName evidence="4">Reverse transcriptase domain-containing protein</fullName>
    </recommendedName>
</protein>
<accession>A0AAV3Q750</accession>
<dbReference type="PANTHER" id="PTHR33116:SF86">
    <property type="entry name" value="REVERSE TRANSCRIPTASE DOMAIN-CONTAINING PROTEIN"/>
    <property type="match status" value="1"/>
</dbReference>
<sequence>MSTTYDRVEWKLLEAIILKLGFCRMWVEWTICLVSSVSYSFMINGGLRGDVRPTRGIRQADPLSPDLFLLCAKGLTCMLRDVEQRRSLNGVNIARECPSVSHILFSYDTILFCRATEEEGYELMRILQDYETASGQKVNVRKSSVSFEPQFTSAIRAQIVRTLKMREVRDQGKYLGLPSYIGRSKKTVFNYLVTKVEGLSQAGRELHHCLKECHGRAVVKRFQGVENHSLLENGKESIKLVADNNKCNSKAVTNQSNEPLADTGDNEETKWSKPPHGYLKVNCDTGWYKQSKSGVVGIICRDKEGSFLGA</sequence>
<evidence type="ECO:0008006" key="4">
    <source>
        <dbReference type="Google" id="ProtNLM"/>
    </source>
</evidence>
<dbReference type="PANTHER" id="PTHR33116">
    <property type="entry name" value="REVERSE TRANSCRIPTASE ZINC-BINDING DOMAIN-CONTAINING PROTEIN-RELATED-RELATED"/>
    <property type="match status" value="1"/>
</dbReference>
<organism evidence="2 3">
    <name type="scientific">Lithospermum erythrorhizon</name>
    <name type="common">Purple gromwell</name>
    <name type="synonym">Lithospermum officinale var. erythrorhizon</name>
    <dbReference type="NCBI Taxonomy" id="34254"/>
    <lineage>
        <taxon>Eukaryota</taxon>
        <taxon>Viridiplantae</taxon>
        <taxon>Streptophyta</taxon>
        <taxon>Embryophyta</taxon>
        <taxon>Tracheophyta</taxon>
        <taxon>Spermatophyta</taxon>
        <taxon>Magnoliopsida</taxon>
        <taxon>eudicotyledons</taxon>
        <taxon>Gunneridae</taxon>
        <taxon>Pentapetalae</taxon>
        <taxon>asterids</taxon>
        <taxon>lamiids</taxon>
        <taxon>Boraginales</taxon>
        <taxon>Boraginaceae</taxon>
        <taxon>Boraginoideae</taxon>
        <taxon>Lithospermeae</taxon>
        <taxon>Lithospermum</taxon>
    </lineage>
</organism>
<reference evidence="2 3" key="1">
    <citation type="submission" date="2024-01" db="EMBL/GenBank/DDBJ databases">
        <title>The complete chloroplast genome sequence of Lithospermum erythrorhizon: insights into the phylogenetic relationship among Boraginaceae species and the maternal lineages of purple gromwells.</title>
        <authorList>
            <person name="Okada T."/>
            <person name="Watanabe K."/>
        </authorList>
    </citation>
    <scope>NUCLEOTIDE SEQUENCE [LARGE SCALE GENOMIC DNA]</scope>
</reference>